<reference evidence="4 5" key="1">
    <citation type="submission" date="2024-09" db="EMBL/GenBank/DDBJ databases">
        <title>Chromosome-scale assembly of Riccia fluitans.</title>
        <authorList>
            <person name="Paukszto L."/>
            <person name="Sawicki J."/>
            <person name="Karawczyk K."/>
            <person name="Piernik-Szablinska J."/>
            <person name="Szczecinska M."/>
            <person name="Mazdziarz M."/>
        </authorList>
    </citation>
    <scope>NUCLEOTIDE SEQUENCE [LARGE SCALE GENOMIC DNA]</scope>
    <source>
        <strain evidence="4">Rf_01</strain>
        <tissue evidence="4">Aerial parts of the thallus</tissue>
    </source>
</reference>
<dbReference type="AlphaFoldDB" id="A0ABD1XLA4"/>
<keyword evidence="5" id="KW-1185">Reference proteome</keyword>
<evidence type="ECO:0000256" key="1">
    <source>
        <dbReference type="PROSITE-ProRule" id="PRU00175"/>
    </source>
</evidence>
<keyword evidence="1" id="KW-0863">Zinc-finger</keyword>
<organism evidence="4 5">
    <name type="scientific">Riccia fluitans</name>
    <dbReference type="NCBI Taxonomy" id="41844"/>
    <lineage>
        <taxon>Eukaryota</taxon>
        <taxon>Viridiplantae</taxon>
        <taxon>Streptophyta</taxon>
        <taxon>Embryophyta</taxon>
        <taxon>Marchantiophyta</taxon>
        <taxon>Marchantiopsida</taxon>
        <taxon>Marchantiidae</taxon>
        <taxon>Marchantiales</taxon>
        <taxon>Ricciaceae</taxon>
        <taxon>Riccia</taxon>
    </lineage>
</organism>
<dbReference type="EMBL" id="JBHFFA010000008">
    <property type="protein sequence ID" value="KAL2609726.1"/>
    <property type="molecule type" value="Genomic_DNA"/>
</dbReference>
<evidence type="ECO:0000313" key="4">
    <source>
        <dbReference type="EMBL" id="KAL2609726.1"/>
    </source>
</evidence>
<feature type="coiled-coil region" evidence="2">
    <location>
        <begin position="158"/>
        <end position="185"/>
    </location>
</feature>
<sequence>MRNLKKLFTFNFKGKTSISSLGKTEGLDNGSSGNCTRLPLHDREEIGDFEPPTQVTEDYDADRELSPRSKAVTRLCEFEEEMISFRIRLRRMGERFSFPIAESLKHMMKAKVAEYEAKFRETLHKSVESQTRCMFLEGGLQKAGECLLSCELSLQTEKEIVLKLKDFLELQKESLRQEREKQKCLICKLSLRNTIIFPCLHFLYCGECLHDHHLQKRSNECPACGTSVDVAVNLNLKMV</sequence>
<protein>
    <recommendedName>
        <fullName evidence="3">RING-type domain-containing protein</fullName>
    </recommendedName>
</protein>
<evidence type="ECO:0000313" key="5">
    <source>
        <dbReference type="Proteomes" id="UP001605036"/>
    </source>
</evidence>
<dbReference type="GO" id="GO:0008270">
    <property type="term" value="F:zinc ion binding"/>
    <property type="evidence" value="ECO:0007669"/>
    <property type="project" value="UniProtKB-KW"/>
</dbReference>
<dbReference type="PROSITE" id="PS50089">
    <property type="entry name" value="ZF_RING_2"/>
    <property type="match status" value="1"/>
</dbReference>
<keyword evidence="1" id="KW-0479">Metal-binding</keyword>
<dbReference type="InterPro" id="IPR013083">
    <property type="entry name" value="Znf_RING/FYVE/PHD"/>
</dbReference>
<keyword evidence="1" id="KW-0862">Zinc</keyword>
<dbReference type="Pfam" id="PF13920">
    <property type="entry name" value="zf-C3HC4_3"/>
    <property type="match status" value="1"/>
</dbReference>
<gene>
    <name evidence="4" type="ORF">R1flu_028299</name>
</gene>
<dbReference type="InterPro" id="IPR001841">
    <property type="entry name" value="Znf_RING"/>
</dbReference>
<accession>A0ABD1XLA4</accession>
<dbReference type="SUPFAM" id="SSF57850">
    <property type="entry name" value="RING/U-box"/>
    <property type="match status" value="1"/>
</dbReference>
<proteinExistence type="predicted"/>
<comment type="caution">
    <text evidence="4">The sequence shown here is derived from an EMBL/GenBank/DDBJ whole genome shotgun (WGS) entry which is preliminary data.</text>
</comment>
<dbReference type="Proteomes" id="UP001605036">
    <property type="component" value="Unassembled WGS sequence"/>
</dbReference>
<evidence type="ECO:0000259" key="3">
    <source>
        <dbReference type="PROSITE" id="PS50089"/>
    </source>
</evidence>
<dbReference type="Gene3D" id="3.30.40.10">
    <property type="entry name" value="Zinc/RING finger domain, C3HC4 (zinc finger)"/>
    <property type="match status" value="1"/>
</dbReference>
<name>A0ABD1XLA4_9MARC</name>
<feature type="domain" description="RING-type" evidence="3">
    <location>
        <begin position="184"/>
        <end position="224"/>
    </location>
</feature>
<keyword evidence="2" id="KW-0175">Coiled coil</keyword>
<evidence type="ECO:0000256" key="2">
    <source>
        <dbReference type="SAM" id="Coils"/>
    </source>
</evidence>